<evidence type="ECO:0000256" key="1">
    <source>
        <dbReference type="SAM" id="Phobius"/>
    </source>
</evidence>
<keyword evidence="1" id="KW-0472">Membrane</keyword>
<reference evidence="2" key="1">
    <citation type="submission" date="2022-06" db="EMBL/GenBank/DDBJ databases">
        <title>Aeoliella straminimaris, a novel planctomycete from sediments.</title>
        <authorList>
            <person name="Vitorino I.R."/>
            <person name="Lage O.M."/>
        </authorList>
    </citation>
    <scope>NUCLEOTIDE SEQUENCE</scope>
    <source>
        <strain evidence="2">ICT_H6.2</strain>
    </source>
</reference>
<organism evidence="2 3">
    <name type="scientific">Aeoliella straminimaris</name>
    <dbReference type="NCBI Taxonomy" id="2954799"/>
    <lineage>
        <taxon>Bacteria</taxon>
        <taxon>Pseudomonadati</taxon>
        <taxon>Planctomycetota</taxon>
        <taxon>Planctomycetia</taxon>
        <taxon>Pirellulales</taxon>
        <taxon>Lacipirellulaceae</taxon>
        <taxon>Aeoliella</taxon>
    </lineage>
</organism>
<evidence type="ECO:0000313" key="3">
    <source>
        <dbReference type="Proteomes" id="UP001155241"/>
    </source>
</evidence>
<protein>
    <submittedName>
        <fullName evidence="2">SIR2 family protein</fullName>
    </submittedName>
</protein>
<keyword evidence="1" id="KW-1133">Transmembrane helix</keyword>
<comment type="caution">
    <text evidence="2">The sequence shown here is derived from an EMBL/GenBank/DDBJ whole genome shotgun (WGS) entry which is preliminary data.</text>
</comment>
<keyword evidence="3" id="KW-1185">Reference proteome</keyword>
<dbReference type="EMBL" id="JAMXLR010000076">
    <property type="protein sequence ID" value="MCO6046524.1"/>
    <property type="molecule type" value="Genomic_DNA"/>
</dbReference>
<dbReference type="AlphaFoldDB" id="A0A9X2FDD1"/>
<proteinExistence type="predicted"/>
<gene>
    <name evidence="2" type="ORF">NG895_21715</name>
</gene>
<dbReference type="RefSeq" id="WP_252854639.1">
    <property type="nucleotide sequence ID" value="NZ_JAMXLR010000076.1"/>
</dbReference>
<accession>A0A9X2FDD1</accession>
<dbReference type="Proteomes" id="UP001155241">
    <property type="component" value="Unassembled WGS sequence"/>
</dbReference>
<name>A0A9X2FDD1_9BACT</name>
<keyword evidence="1" id="KW-0812">Transmembrane</keyword>
<sequence length="383" mass="43579">MAENLQKSDCAVFLLGAGASVHLGLPVMVQFLDEARRRYFDEYADEPSRKLEWDSLGSLLSFHAECQASTWALERDWNNLEELYTQADLQKAVATATKKGMTKKQNLCKELAWAIWDVYRAPRGKVLSKTMHNSNVILNRVRNSKLKPIFITTNYDLGIEQGLLGGNGNVERFAYPGFRPSPNQRVSFTGSDNALELQLRKEYVPVIKLHGSVNWERDGKNTVAWCTESVDPETRKPTLELAMHRVPRSRLIENGPFNEPLIVPPALSKMSPDKAVLFQWQAAVDAFTRARELWIVGYSFPATDPFMLRLLHEGLSKNSQLERVSIIDISSQSDWRPKLAMFNQTFNSRRIRYYSMKAAQFFSLAALVSTDWSEIHAQLMDAS</sequence>
<evidence type="ECO:0000313" key="2">
    <source>
        <dbReference type="EMBL" id="MCO6046524.1"/>
    </source>
</evidence>
<feature type="transmembrane region" description="Helical" evidence="1">
    <location>
        <begin position="12"/>
        <end position="32"/>
    </location>
</feature>